<comment type="similarity">
    <text evidence="1">Belongs to the short-chain dehydrogenases/reductases (SDR) family.</text>
</comment>
<dbReference type="InterPro" id="IPR002347">
    <property type="entry name" value="SDR_fam"/>
</dbReference>
<evidence type="ECO:0000313" key="3">
    <source>
        <dbReference type="EMBL" id="PWQ93321.1"/>
    </source>
</evidence>
<reference evidence="3 4" key="1">
    <citation type="submission" date="2018-05" db="EMBL/GenBank/DDBJ databases">
        <title>Leucothrix arctica sp. nov., isolated from Arctic seawater.</title>
        <authorList>
            <person name="Choi A."/>
            <person name="Baek K."/>
        </authorList>
    </citation>
    <scope>NUCLEOTIDE SEQUENCE [LARGE SCALE GENOMIC DNA]</scope>
    <source>
        <strain evidence="3 4">JCM 18388</strain>
    </source>
</reference>
<dbReference type="PANTHER" id="PTHR44196">
    <property type="entry name" value="DEHYDROGENASE/REDUCTASE SDR FAMILY MEMBER 7B"/>
    <property type="match status" value="1"/>
</dbReference>
<dbReference type="EMBL" id="QGKM01000064">
    <property type="protein sequence ID" value="PWQ93321.1"/>
    <property type="molecule type" value="Genomic_DNA"/>
</dbReference>
<dbReference type="GO" id="GO:0016020">
    <property type="term" value="C:membrane"/>
    <property type="evidence" value="ECO:0007669"/>
    <property type="project" value="TreeGrafter"/>
</dbReference>
<dbReference type="SUPFAM" id="SSF51735">
    <property type="entry name" value="NAD(P)-binding Rossmann-fold domains"/>
    <property type="match status" value="1"/>
</dbReference>
<organism evidence="3 4">
    <name type="scientific">Leucothrix pacifica</name>
    <dbReference type="NCBI Taxonomy" id="1247513"/>
    <lineage>
        <taxon>Bacteria</taxon>
        <taxon>Pseudomonadati</taxon>
        <taxon>Pseudomonadota</taxon>
        <taxon>Gammaproteobacteria</taxon>
        <taxon>Thiotrichales</taxon>
        <taxon>Thiotrichaceae</taxon>
        <taxon>Leucothrix</taxon>
    </lineage>
</organism>
<dbReference type="OrthoDB" id="335726at2"/>
<protein>
    <submittedName>
        <fullName evidence="3">Short-chain dehydrogenase</fullName>
    </submittedName>
</protein>
<name>A0A317C534_9GAMM</name>
<dbReference type="RefSeq" id="WP_109839022.1">
    <property type="nucleotide sequence ID" value="NZ_QGKM01000064.1"/>
</dbReference>
<accession>A0A317C534</accession>
<dbReference type="PROSITE" id="PS00061">
    <property type="entry name" value="ADH_SHORT"/>
    <property type="match status" value="1"/>
</dbReference>
<dbReference type="AlphaFoldDB" id="A0A317C534"/>
<evidence type="ECO:0000256" key="1">
    <source>
        <dbReference type="ARBA" id="ARBA00006484"/>
    </source>
</evidence>
<dbReference type="Pfam" id="PF00106">
    <property type="entry name" value="adh_short"/>
    <property type="match status" value="1"/>
</dbReference>
<keyword evidence="4" id="KW-1185">Reference proteome</keyword>
<keyword evidence="2" id="KW-0560">Oxidoreductase</keyword>
<dbReference type="PANTHER" id="PTHR44196:SF1">
    <property type="entry name" value="DEHYDROGENASE_REDUCTASE SDR FAMILY MEMBER 7B"/>
    <property type="match status" value="1"/>
</dbReference>
<dbReference type="InterPro" id="IPR036291">
    <property type="entry name" value="NAD(P)-bd_dom_sf"/>
</dbReference>
<dbReference type="GO" id="GO:0016491">
    <property type="term" value="F:oxidoreductase activity"/>
    <property type="evidence" value="ECO:0007669"/>
    <property type="project" value="UniProtKB-KW"/>
</dbReference>
<dbReference type="Gene3D" id="3.40.50.720">
    <property type="entry name" value="NAD(P)-binding Rossmann-like Domain"/>
    <property type="match status" value="1"/>
</dbReference>
<evidence type="ECO:0000313" key="4">
    <source>
        <dbReference type="Proteomes" id="UP000245539"/>
    </source>
</evidence>
<proteinExistence type="inferred from homology"/>
<evidence type="ECO:0000256" key="2">
    <source>
        <dbReference type="ARBA" id="ARBA00023002"/>
    </source>
</evidence>
<gene>
    <name evidence="3" type="ORF">DKW60_17835</name>
</gene>
<dbReference type="PRINTS" id="PR00081">
    <property type="entry name" value="GDHRDH"/>
</dbReference>
<sequence length="241" mass="26178">MKTVLITGATSGIGQQMALDYAKDGWKVIACGRNQQKLAELSSNDNIDSSQFDLTDAERIAEIGRDHSQALDLVILNAGTCEYIDDVMAFDTDLFRRVINSNVIGTADCAGAFIPHIKTGGQLAFVGSSASFLPFNRAEAYGASKAAIAYLAQSIAVDLAPHNIDVSLVSPGFVTTPLTDKNDFEMPMKISVKQASEEIRRGLSKRKKHIKTPRLFTSILGLLGQLPHSIQHWIALRMVKS</sequence>
<comment type="caution">
    <text evidence="3">The sequence shown here is derived from an EMBL/GenBank/DDBJ whole genome shotgun (WGS) entry which is preliminary data.</text>
</comment>
<dbReference type="InterPro" id="IPR020904">
    <property type="entry name" value="Sc_DH/Rdtase_CS"/>
</dbReference>
<dbReference type="Proteomes" id="UP000245539">
    <property type="component" value="Unassembled WGS sequence"/>
</dbReference>